<keyword evidence="2" id="KW-0325">Glycoprotein</keyword>
<dbReference type="InterPro" id="IPR036055">
    <property type="entry name" value="LDL_receptor-like_sf"/>
</dbReference>
<dbReference type="EMBL" id="BGPR01003742">
    <property type="protein sequence ID" value="GBM91893.1"/>
    <property type="molecule type" value="Genomic_DNA"/>
</dbReference>
<sequence>MNMGLICVLFLMLAAKVSSGSVCPKGWFNCGNGICLADIWRCDGENDCGNFKDEQNCGNYTFLTKCGIRVGIFDFSNIAS</sequence>
<feature type="signal peptide" evidence="4">
    <location>
        <begin position="1"/>
        <end position="19"/>
    </location>
</feature>
<comment type="caution">
    <text evidence="5">The sequence shown here is derived from an EMBL/GenBank/DDBJ whole genome shotgun (WGS) entry which is preliminary data.</text>
</comment>
<dbReference type="AlphaFoldDB" id="A0A4Y2JNC8"/>
<dbReference type="OrthoDB" id="6436915at2759"/>
<dbReference type="SMART" id="SM00192">
    <property type="entry name" value="LDLa"/>
    <property type="match status" value="1"/>
</dbReference>
<dbReference type="Proteomes" id="UP000499080">
    <property type="component" value="Unassembled WGS sequence"/>
</dbReference>
<feature type="disulfide bond" evidence="3">
    <location>
        <begin position="23"/>
        <end position="35"/>
    </location>
</feature>
<evidence type="ECO:0000256" key="4">
    <source>
        <dbReference type="SAM" id="SignalP"/>
    </source>
</evidence>
<dbReference type="Pfam" id="PF00057">
    <property type="entry name" value="Ldl_recept_a"/>
    <property type="match status" value="1"/>
</dbReference>
<reference evidence="5 6" key="1">
    <citation type="journal article" date="2019" name="Sci. Rep.">
        <title>Orb-weaving spider Araneus ventricosus genome elucidates the spidroin gene catalogue.</title>
        <authorList>
            <person name="Kono N."/>
            <person name="Nakamura H."/>
            <person name="Ohtoshi R."/>
            <person name="Moran D.A.P."/>
            <person name="Shinohara A."/>
            <person name="Yoshida Y."/>
            <person name="Fujiwara M."/>
            <person name="Mori M."/>
            <person name="Tomita M."/>
            <person name="Arakawa K."/>
        </authorList>
    </citation>
    <scope>NUCLEOTIDE SEQUENCE [LARGE SCALE GENOMIC DNA]</scope>
</reference>
<dbReference type="InterPro" id="IPR002172">
    <property type="entry name" value="LDrepeatLR_classA_rpt"/>
</dbReference>
<keyword evidence="1 3" id="KW-1015">Disulfide bond</keyword>
<evidence type="ECO:0000313" key="5">
    <source>
        <dbReference type="EMBL" id="GBM91893.1"/>
    </source>
</evidence>
<dbReference type="Gene3D" id="4.10.400.10">
    <property type="entry name" value="Low-density Lipoprotein Receptor"/>
    <property type="match status" value="1"/>
</dbReference>
<name>A0A4Y2JNC8_ARAVE</name>
<protein>
    <submittedName>
        <fullName evidence="5">Uncharacterized protein</fullName>
    </submittedName>
</protein>
<evidence type="ECO:0000313" key="6">
    <source>
        <dbReference type="Proteomes" id="UP000499080"/>
    </source>
</evidence>
<dbReference type="CDD" id="cd00112">
    <property type="entry name" value="LDLa"/>
    <property type="match status" value="1"/>
</dbReference>
<dbReference type="FunFam" id="4.10.400.10:FF:000065">
    <property type="entry name" value="Transmembrane protease serine 7"/>
    <property type="match status" value="1"/>
</dbReference>
<keyword evidence="4" id="KW-0732">Signal</keyword>
<accession>A0A4Y2JNC8</accession>
<gene>
    <name evidence="5" type="ORF">AVEN_112921_1</name>
</gene>
<evidence type="ECO:0000256" key="3">
    <source>
        <dbReference type="PROSITE-ProRule" id="PRU00124"/>
    </source>
</evidence>
<organism evidence="5 6">
    <name type="scientific">Araneus ventricosus</name>
    <name type="common">Orbweaver spider</name>
    <name type="synonym">Epeira ventricosa</name>
    <dbReference type="NCBI Taxonomy" id="182803"/>
    <lineage>
        <taxon>Eukaryota</taxon>
        <taxon>Metazoa</taxon>
        <taxon>Ecdysozoa</taxon>
        <taxon>Arthropoda</taxon>
        <taxon>Chelicerata</taxon>
        <taxon>Arachnida</taxon>
        <taxon>Araneae</taxon>
        <taxon>Araneomorphae</taxon>
        <taxon>Entelegynae</taxon>
        <taxon>Araneoidea</taxon>
        <taxon>Araneidae</taxon>
        <taxon>Araneus</taxon>
    </lineage>
</organism>
<evidence type="ECO:0000256" key="2">
    <source>
        <dbReference type="ARBA" id="ARBA00023180"/>
    </source>
</evidence>
<proteinExistence type="predicted"/>
<feature type="disulfide bond" evidence="3">
    <location>
        <begin position="42"/>
        <end position="57"/>
    </location>
</feature>
<feature type="chain" id="PRO_5021461144" evidence="4">
    <location>
        <begin position="20"/>
        <end position="80"/>
    </location>
</feature>
<dbReference type="SUPFAM" id="SSF57424">
    <property type="entry name" value="LDL receptor-like module"/>
    <property type="match status" value="1"/>
</dbReference>
<evidence type="ECO:0000256" key="1">
    <source>
        <dbReference type="ARBA" id="ARBA00023157"/>
    </source>
</evidence>
<keyword evidence="6" id="KW-1185">Reference proteome</keyword>
<dbReference type="PROSITE" id="PS50068">
    <property type="entry name" value="LDLRA_2"/>
    <property type="match status" value="1"/>
</dbReference>
<feature type="disulfide bond" evidence="3">
    <location>
        <begin position="30"/>
        <end position="48"/>
    </location>
</feature>